<feature type="non-terminal residue" evidence="1">
    <location>
        <position position="132"/>
    </location>
</feature>
<keyword evidence="2" id="KW-1185">Reference proteome</keyword>
<dbReference type="PROSITE" id="PS51257">
    <property type="entry name" value="PROKAR_LIPOPROTEIN"/>
    <property type="match status" value="1"/>
</dbReference>
<evidence type="ECO:0000313" key="2">
    <source>
        <dbReference type="Proteomes" id="UP001469749"/>
    </source>
</evidence>
<evidence type="ECO:0000313" key="1">
    <source>
        <dbReference type="EMBL" id="MEQ2367075.1"/>
    </source>
</evidence>
<protein>
    <recommendedName>
        <fullName evidence="3">Lipoprotein</fullName>
    </recommendedName>
</protein>
<dbReference type="Proteomes" id="UP001469749">
    <property type="component" value="Unassembled WGS sequence"/>
</dbReference>
<accession>A0ABV1B9H3</accession>
<evidence type="ECO:0008006" key="3">
    <source>
        <dbReference type="Google" id="ProtNLM"/>
    </source>
</evidence>
<name>A0ABV1B9H3_9FIRM</name>
<comment type="caution">
    <text evidence="1">The sequence shown here is derived from an EMBL/GenBank/DDBJ whole genome shotgun (WGS) entry which is preliminary data.</text>
</comment>
<reference evidence="1 2" key="1">
    <citation type="submission" date="2024-03" db="EMBL/GenBank/DDBJ databases">
        <title>Human intestinal bacterial collection.</title>
        <authorList>
            <person name="Pauvert C."/>
            <person name="Hitch T.C.A."/>
            <person name="Clavel T."/>
        </authorList>
    </citation>
    <scope>NUCLEOTIDE SEQUENCE [LARGE SCALE GENOMIC DNA]</scope>
    <source>
        <strain evidence="1 2">CLA-AA-H190</strain>
    </source>
</reference>
<proteinExistence type="predicted"/>
<dbReference type="EMBL" id="JBBMEK010000529">
    <property type="protein sequence ID" value="MEQ2367075.1"/>
    <property type="molecule type" value="Genomic_DNA"/>
</dbReference>
<sequence>MKRSNILCFVLILGITLCGCQTQPAKTSTTKQQLDQMDYESDDDFELSLQSSIGKEQCFICGTPAGGLLEYYRKFDSIGIIHWADMSVTDTRIREYDDDGNEKIDSGHMSTMVNSFGEDYGSIMTHSQPDRC</sequence>
<gene>
    <name evidence="1" type="ORF">WMO25_18650</name>
</gene>
<organism evidence="1 2">
    <name type="scientific">Coprococcus intestinihominis</name>
    <dbReference type="NCBI Taxonomy" id="3133154"/>
    <lineage>
        <taxon>Bacteria</taxon>
        <taxon>Bacillati</taxon>
        <taxon>Bacillota</taxon>
        <taxon>Clostridia</taxon>
        <taxon>Lachnospirales</taxon>
        <taxon>Lachnospiraceae</taxon>
        <taxon>Coprococcus</taxon>
    </lineage>
</organism>